<dbReference type="RefSeq" id="WP_091699307.1">
    <property type="nucleotide sequence ID" value="NZ_FPCG01000013.1"/>
</dbReference>
<gene>
    <name evidence="1" type="ORF">SAMN04487966_11331</name>
</gene>
<proteinExistence type="predicted"/>
<dbReference type="AlphaFoldDB" id="A0A1I7MS57"/>
<protein>
    <submittedName>
        <fullName evidence="1">Uncharacterized protein</fullName>
    </submittedName>
</protein>
<reference evidence="1 2" key="1">
    <citation type="submission" date="2016-10" db="EMBL/GenBank/DDBJ databases">
        <authorList>
            <person name="de Groot N.N."/>
        </authorList>
    </citation>
    <scope>NUCLEOTIDE SEQUENCE [LARGE SCALE GENOMIC DNA]</scope>
    <source>
        <strain evidence="1 2">CGMCC 1.7054</strain>
    </source>
</reference>
<dbReference type="Proteomes" id="UP000198881">
    <property type="component" value="Unassembled WGS sequence"/>
</dbReference>
<name>A0A1I7MS57_9MICC</name>
<evidence type="ECO:0000313" key="2">
    <source>
        <dbReference type="Proteomes" id="UP000198881"/>
    </source>
</evidence>
<dbReference type="STRING" id="574650.SAMN04487966_11331"/>
<keyword evidence="2" id="KW-1185">Reference proteome</keyword>
<accession>A0A1I7MS57</accession>
<sequence>MTVYLEGLPAKLPTTENIRTAAANISTAGKDAVTYAEDGAASWAGLSAVYTSPDDELVSTAPQIVKTYAEEAETCSTSIKDALDAFAETIDGLKAEYDAVKAEAATHNAVDTSVEDFDWDAHGRERSALQGRIDAVATTYDEASKTCADAISAANTGKLFEIGDGGLPVGLASFVTTKALEGYSTKGNATYFTYEFANPRIVRPSVLDRLPIPPGLVNRLDEWVESGNRWIDEKHRRLLPDVTKNRFVTETAGFDPFANPRFTALMASPTFRKLLGARGANSNASFRRLLERHHISVKDGTITVGYAATLGDRKGKPKVPGWAKNTLRGINVGGHALGFASATSEQYEELRTKYPDWSEEQLMAEAVADGATTQFATALGEEVGSKVGTAIGRAGGAALGQALIPIPGVGAAVGGVVGGFVGNFVGGAVGGWVGGKVGGWIADNTNFTEAAKDIGGAVSGAASKAKDFIGGLFG</sequence>
<dbReference type="EMBL" id="FPCG01000013">
    <property type="protein sequence ID" value="SFV24762.1"/>
    <property type="molecule type" value="Genomic_DNA"/>
</dbReference>
<dbReference type="OrthoDB" id="3259283at2"/>
<organism evidence="1 2">
    <name type="scientific">Micrococcus terreus</name>
    <dbReference type="NCBI Taxonomy" id="574650"/>
    <lineage>
        <taxon>Bacteria</taxon>
        <taxon>Bacillati</taxon>
        <taxon>Actinomycetota</taxon>
        <taxon>Actinomycetes</taxon>
        <taxon>Micrococcales</taxon>
        <taxon>Micrococcaceae</taxon>
        <taxon>Micrococcus</taxon>
    </lineage>
</organism>
<evidence type="ECO:0000313" key="1">
    <source>
        <dbReference type="EMBL" id="SFV24762.1"/>
    </source>
</evidence>